<evidence type="ECO:0000313" key="10">
    <source>
        <dbReference type="EMBL" id="PRC93535.1"/>
    </source>
</evidence>
<feature type="transmembrane region" description="Helical" evidence="8">
    <location>
        <begin position="21"/>
        <end position="43"/>
    </location>
</feature>
<keyword evidence="4 8" id="KW-0812">Transmembrane</keyword>
<dbReference type="InterPro" id="IPR026392">
    <property type="entry name" value="Exo/Archaeosortase_dom"/>
</dbReference>
<keyword evidence="7 8" id="KW-0472">Membrane</keyword>
<feature type="transmembrane region" description="Helical" evidence="8">
    <location>
        <begin position="216"/>
        <end position="236"/>
    </location>
</feature>
<feature type="transmembrane region" description="Helical" evidence="8">
    <location>
        <begin position="298"/>
        <end position="320"/>
    </location>
</feature>
<dbReference type="NCBIfam" id="TIGR03109">
    <property type="entry name" value="exosort_XrtA"/>
    <property type="match status" value="1"/>
</dbReference>
<dbReference type="InterPro" id="IPR019127">
    <property type="entry name" value="Exosortase"/>
</dbReference>
<feature type="transmembrane region" description="Helical" evidence="8">
    <location>
        <begin position="107"/>
        <end position="137"/>
    </location>
</feature>
<keyword evidence="6 8" id="KW-1133">Transmembrane helix</keyword>
<evidence type="ECO:0000256" key="1">
    <source>
        <dbReference type="ARBA" id="ARBA00004651"/>
    </source>
</evidence>
<feature type="transmembrane region" description="Helical" evidence="8">
    <location>
        <begin position="256"/>
        <end position="277"/>
    </location>
</feature>
<evidence type="ECO:0000256" key="8">
    <source>
        <dbReference type="SAM" id="Phobius"/>
    </source>
</evidence>
<evidence type="ECO:0000256" key="2">
    <source>
        <dbReference type="ARBA" id="ARBA00022475"/>
    </source>
</evidence>
<dbReference type="EMBL" id="PUGF01000007">
    <property type="protein sequence ID" value="PRC93535.1"/>
    <property type="molecule type" value="Genomic_DNA"/>
</dbReference>
<keyword evidence="3" id="KW-0645">Protease</keyword>
<dbReference type="GO" id="GO:0006508">
    <property type="term" value="P:proteolysis"/>
    <property type="evidence" value="ECO:0007669"/>
    <property type="project" value="UniProtKB-KW"/>
</dbReference>
<reference evidence="10 11" key="1">
    <citation type="submission" date="2018-02" db="EMBL/GenBank/DDBJ databases">
        <title>Solimicrobium silvestre gen. nov., sp. nov., isolated from alpine forest soil.</title>
        <authorList>
            <person name="Margesin R."/>
            <person name="Albuquerque L."/>
            <person name="Zhang D.-C."/>
            <person name="Froufe H.J.C."/>
            <person name="Severino R."/>
            <person name="Roxo I."/>
            <person name="Egas C."/>
            <person name="Da Costa M.S."/>
        </authorList>
    </citation>
    <scope>NUCLEOTIDE SEQUENCE [LARGE SCALE GENOMIC DNA]</scope>
    <source>
        <strain evidence="10 11">S20-91</strain>
    </source>
</reference>
<evidence type="ECO:0000256" key="4">
    <source>
        <dbReference type="ARBA" id="ARBA00022692"/>
    </source>
</evidence>
<keyword evidence="2" id="KW-1003">Cell membrane</keyword>
<accession>A0A2S9H0M4</accession>
<sequence length="518" mass="57964">MDAAIKIEANYWKILAKGLAIVAAFIAPFLIYFSTTTSIISIWNSSETFAHGYIILPISLWLIWRRRQALALLPIQPFWPGLALILVAGAGWMLADLGDVQVVRQYSFVALLPLTVLVILGWRMALTMAFPLCFLMLAVPFGDVFIEPLINFTADFTVAALQMTGIPVLRNGTSFSLPSGNWQVAEACSGVRYLISSFTLGCLYAYLTYHSWKKQLIFVVMAIIVPIFANGVRAYLIVMLGHLSGMTLAVGVDHIIYGWLFFGLVMFLMFWIGNYWRDDNDKAGSAMAINHLTGTAGATTYQVMAATAAVIICLAIWPLYANYITRANHNPVIARLDNFQSDWPKTSSFTDWSPSYLPDSTELNQSYAKDGHQINLLVKYYRNQTHDTALISSNNRMIRDGEELWIKTSTITRDEKFNGINLGAARTLSVSEAQIKSSSEHLLVWSWNWISGQFIVNNYLGKILQTRDKLRIAGDDGAAVILSAPYTENPEEARLVLRRFLSTNLDRIEATLNANRKP</sequence>
<evidence type="ECO:0000256" key="7">
    <source>
        <dbReference type="ARBA" id="ARBA00023136"/>
    </source>
</evidence>
<dbReference type="GO" id="GO:0008233">
    <property type="term" value="F:peptidase activity"/>
    <property type="evidence" value="ECO:0007669"/>
    <property type="project" value="UniProtKB-KW"/>
</dbReference>
<organism evidence="10 11">
    <name type="scientific">Solimicrobium silvestre</name>
    <dbReference type="NCBI Taxonomy" id="2099400"/>
    <lineage>
        <taxon>Bacteria</taxon>
        <taxon>Pseudomonadati</taxon>
        <taxon>Pseudomonadota</taxon>
        <taxon>Betaproteobacteria</taxon>
        <taxon>Burkholderiales</taxon>
        <taxon>Oxalobacteraceae</taxon>
        <taxon>Solimicrobium</taxon>
    </lineage>
</organism>
<feature type="transmembrane region" description="Helical" evidence="8">
    <location>
        <begin position="49"/>
        <end position="65"/>
    </location>
</feature>
<evidence type="ECO:0000256" key="3">
    <source>
        <dbReference type="ARBA" id="ARBA00022670"/>
    </source>
</evidence>
<gene>
    <name evidence="10" type="ORF">S2091_1922</name>
</gene>
<dbReference type="InterPro" id="IPR017540">
    <property type="entry name" value="Exosortase-1"/>
</dbReference>
<dbReference type="Pfam" id="PF09721">
    <property type="entry name" value="Exosortase_EpsH"/>
    <property type="match status" value="1"/>
</dbReference>
<evidence type="ECO:0000259" key="9">
    <source>
        <dbReference type="Pfam" id="PF11984"/>
    </source>
</evidence>
<feature type="domain" description="Methanolan biosynthesis EpsI" evidence="9">
    <location>
        <begin position="310"/>
        <end position="509"/>
    </location>
</feature>
<evidence type="ECO:0000313" key="11">
    <source>
        <dbReference type="Proteomes" id="UP000237839"/>
    </source>
</evidence>
<dbReference type="RefSeq" id="WP_243405377.1">
    <property type="nucleotide sequence ID" value="NZ_PUGF01000007.1"/>
</dbReference>
<evidence type="ECO:0000256" key="6">
    <source>
        <dbReference type="ARBA" id="ARBA00022989"/>
    </source>
</evidence>
<dbReference type="Proteomes" id="UP000237839">
    <property type="component" value="Unassembled WGS sequence"/>
</dbReference>
<keyword evidence="5" id="KW-0378">Hydrolase</keyword>
<dbReference type="NCBIfam" id="TIGR02602">
    <property type="entry name" value="8TM_EpsH"/>
    <property type="match status" value="1"/>
</dbReference>
<dbReference type="Pfam" id="PF11984">
    <property type="entry name" value="DUF3485"/>
    <property type="match status" value="1"/>
</dbReference>
<feature type="transmembrane region" description="Helical" evidence="8">
    <location>
        <begin position="190"/>
        <end position="209"/>
    </location>
</feature>
<name>A0A2S9H0M4_9BURK</name>
<protein>
    <submittedName>
        <fullName evidence="10">Exosortase A</fullName>
    </submittedName>
</protein>
<feature type="transmembrane region" description="Helical" evidence="8">
    <location>
        <begin position="77"/>
        <end position="95"/>
    </location>
</feature>
<dbReference type="GO" id="GO:0005886">
    <property type="term" value="C:plasma membrane"/>
    <property type="evidence" value="ECO:0007669"/>
    <property type="project" value="UniProtKB-SubCell"/>
</dbReference>
<comment type="caution">
    <text evidence="10">The sequence shown here is derived from an EMBL/GenBank/DDBJ whole genome shotgun (WGS) entry which is preliminary data.</text>
</comment>
<proteinExistence type="predicted"/>
<dbReference type="InterPro" id="IPR014263">
    <property type="entry name" value="Methanolan_biosynth_EpsI"/>
</dbReference>
<keyword evidence="11" id="KW-1185">Reference proteome</keyword>
<dbReference type="NCBIfam" id="TIGR04178">
    <property type="entry name" value="exo_archaeo"/>
    <property type="match status" value="1"/>
</dbReference>
<dbReference type="AlphaFoldDB" id="A0A2S9H0M4"/>
<comment type="subcellular location">
    <subcellularLocation>
        <location evidence="1">Cell membrane</location>
        <topology evidence="1">Multi-pass membrane protein</topology>
    </subcellularLocation>
</comment>
<dbReference type="NCBIfam" id="TIGR02914">
    <property type="entry name" value="EpsI_fam"/>
    <property type="match status" value="1"/>
</dbReference>
<evidence type="ECO:0000256" key="5">
    <source>
        <dbReference type="ARBA" id="ARBA00022801"/>
    </source>
</evidence>
<dbReference type="InterPro" id="IPR013426">
    <property type="entry name" value="EpsH-like"/>
</dbReference>